<dbReference type="GO" id="GO:0022857">
    <property type="term" value="F:transmembrane transporter activity"/>
    <property type="evidence" value="ECO:0007669"/>
    <property type="project" value="TreeGrafter"/>
</dbReference>
<comment type="subcellular location">
    <subcellularLocation>
        <location evidence="1">Cell membrane</location>
        <topology evidence="1">Multi-pass membrane protein</topology>
    </subcellularLocation>
</comment>
<accession>A0A0S7Y5W2</accession>
<organism evidence="9 10">
    <name type="scientific">candidate division WOR-1 bacterium DG_54_3</name>
    <dbReference type="NCBI Taxonomy" id="1703775"/>
    <lineage>
        <taxon>Bacteria</taxon>
        <taxon>Bacillati</taxon>
        <taxon>Saganbacteria</taxon>
    </lineage>
</organism>
<feature type="transmembrane region" description="Helical" evidence="6">
    <location>
        <begin position="291"/>
        <end position="314"/>
    </location>
</feature>
<keyword evidence="4 6" id="KW-1133">Transmembrane helix</keyword>
<evidence type="ECO:0000256" key="3">
    <source>
        <dbReference type="ARBA" id="ARBA00022692"/>
    </source>
</evidence>
<evidence type="ECO:0000259" key="7">
    <source>
        <dbReference type="Pfam" id="PF02687"/>
    </source>
</evidence>
<dbReference type="PANTHER" id="PTHR30572:SF18">
    <property type="entry name" value="ABC-TYPE MACROLIDE FAMILY EXPORT SYSTEM PERMEASE COMPONENT 2"/>
    <property type="match status" value="1"/>
</dbReference>
<reference evidence="9 10" key="1">
    <citation type="journal article" date="2015" name="Microbiome">
        <title>Genomic resolution of linkages in carbon, nitrogen, and sulfur cycling among widespread estuary sediment bacteria.</title>
        <authorList>
            <person name="Baker B.J."/>
            <person name="Lazar C.S."/>
            <person name="Teske A.P."/>
            <person name="Dick G.J."/>
        </authorList>
    </citation>
    <scope>NUCLEOTIDE SEQUENCE [LARGE SCALE GENOMIC DNA]</scope>
    <source>
        <strain evidence="9">DG_54_3</strain>
    </source>
</reference>
<dbReference type="GO" id="GO:0005886">
    <property type="term" value="C:plasma membrane"/>
    <property type="evidence" value="ECO:0007669"/>
    <property type="project" value="UniProtKB-SubCell"/>
</dbReference>
<evidence type="ECO:0008006" key="11">
    <source>
        <dbReference type="Google" id="ProtNLM"/>
    </source>
</evidence>
<name>A0A0S7Y5W2_UNCSA</name>
<dbReference type="InterPro" id="IPR025857">
    <property type="entry name" value="MacB_PCD"/>
</dbReference>
<keyword evidence="3 6" id="KW-0812">Transmembrane</keyword>
<feature type="transmembrane region" description="Helical" evidence="6">
    <location>
        <begin position="389"/>
        <end position="412"/>
    </location>
</feature>
<evidence type="ECO:0000313" key="9">
    <source>
        <dbReference type="EMBL" id="KPJ70151.1"/>
    </source>
</evidence>
<evidence type="ECO:0000259" key="8">
    <source>
        <dbReference type="Pfam" id="PF12704"/>
    </source>
</evidence>
<dbReference type="EMBL" id="LIZX01000005">
    <property type="protein sequence ID" value="KPJ70151.1"/>
    <property type="molecule type" value="Genomic_DNA"/>
</dbReference>
<evidence type="ECO:0000256" key="4">
    <source>
        <dbReference type="ARBA" id="ARBA00022989"/>
    </source>
</evidence>
<proteinExistence type="predicted"/>
<dbReference type="PANTHER" id="PTHR30572">
    <property type="entry name" value="MEMBRANE COMPONENT OF TRANSPORTER-RELATED"/>
    <property type="match status" value="1"/>
</dbReference>
<feature type="transmembrane region" description="Helical" evidence="6">
    <location>
        <begin position="433"/>
        <end position="457"/>
    </location>
</feature>
<keyword evidence="2" id="KW-1003">Cell membrane</keyword>
<dbReference type="PATRIC" id="fig|1703775.3.peg.124"/>
<dbReference type="Pfam" id="PF12704">
    <property type="entry name" value="MacB_PCD"/>
    <property type="match status" value="1"/>
</dbReference>
<dbReference type="Proteomes" id="UP000051861">
    <property type="component" value="Unassembled WGS sequence"/>
</dbReference>
<evidence type="ECO:0000313" key="10">
    <source>
        <dbReference type="Proteomes" id="UP000051861"/>
    </source>
</evidence>
<sequence>MRSVTFINYIKTALRNIKRYKGYSFINVAGLTLGITCCLLIMLWVFDELSFDSFHQNAKNLYRVEQDYFYSGETYHVYPTPYPLGPGIKAEVPEIVEQTRYKGLGNVLVKYRDKAFFEDRARAVDPSFIQMLTFPFILGDPETALNEPHSIVISEEIAEKYFGLENPIGKIITLNNKHAFTITGTLKNVPTNSFLQFDMLVPFDFTRETGQYQDSWSSNSITTLVQLHENASIPEVNKKITKVRHRHVAESFTDPERLRQFNEDPMTQVMLIPLTDVHLRRHSGSGPSSGVMIYIYVFTIIAFVVLLIACINFMNLATARSAGRAKEVGLRKVVGAMRADLIKQFYSESILQACLALIFAILLTASVLPQFNALVEKEFTMKHLLQLKFIVGMITITLVTGIFAGSYPALFLSAFQPVKVLKGAFSRGVKSGLFRKVLVLTQFTLSILLIIGTGIVYRQIDYMQNIKLGYDKEHVIYIPLRGDTRESYEVFKEGLRDNPRVLNVSGSWEWPAYLGADSGGAEWEGKDPELDIRVCFNAVDFDYVETMKIEMVEGRTFSKKFTTDTTGAFLINEELQRIMGKESAVNERFRFWGIEGTIVGVMKNFHFKSLHSEIEPLAIALNPSSIDYSLIRLASGDIPAGIKAVQSAWERIFSDYPFEYHFLDQAVESMYQDEITTRTLIQLFAMLAILIACLGLFGLASFTAEQRTKEFGIRKVLGASVPGMLFLLTKEFSKWVLIANLTAWPVAYLLMKRWLHNFAYRMNLGMDIFILSGLLAFGIALVTVSFQSIKVALSNPVEALRYE</sequence>
<dbReference type="InterPro" id="IPR003838">
    <property type="entry name" value="ABC3_permease_C"/>
</dbReference>
<feature type="transmembrane region" description="Helical" evidence="6">
    <location>
        <begin position="25"/>
        <end position="46"/>
    </location>
</feature>
<feature type="transmembrane region" description="Helical" evidence="6">
    <location>
        <begin position="680"/>
        <end position="700"/>
    </location>
</feature>
<keyword evidence="5 6" id="KW-0472">Membrane</keyword>
<feature type="transmembrane region" description="Helical" evidence="6">
    <location>
        <begin position="763"/>
        <end position="786"/>
    </location>
</feature>
<feature type="domain" description="ABC3 transporter permease C-terminal" evidence="7">
    <location>
        <begin position="684"/>
        <end position="791"/>
    </location>
</feature>
<evidence type="ECO:0000256" key="6">
    <source>
        <dbReference type="SAM" id="Phobius"/>
    </source>
</evidence>
<dbReference type="Pfam" id="PF02687">
    <property type="entry name" value="FtsX"/>
    <property type="match status" value="2"/>
</dbReference>
<feature type="domain" description="MacB-like periplasmic core" evidence="8">
    <location>
        <begin position="24"/>
        <end position="242"/>
    </location>
</feature>
<comment type="caution">
    <text evidence="9">The sequence shown here is derived from an EMBL/GenBank/DDBJ whole genome shotgun (WGS) entry which is preliminary data.</text>
</comment>
<gene>
    <name evidence="9" type="ORF">AMJ44_00680</name>
</gene>
<feature type="transmembrane region" description="Helical" evidence="6">
    <location>
        <begin position="735"/>
        <end position="751"/>
    </location>
</feature>
<evidence type="ECO:0000256" key="5">
    <source>
        <dbReference type="ARBA" id="ARBA00023136"/>
    </source>
</evidence>
<dbReference type="AlphaFoldDB" id="A0A0S7Y5W2"/>
<protein>
    <recommendedName>
        <fullName evidence="11">ABC transporter permease</fullName>
    </recommendedName>
</protein>
<evidence type="ECO:0000256" key="1">
    <source>
        <dbReference type="ARBA" id="ARBA00004651"/>
    </source>
</evidence>
<evidence type="ECO:0000256" key="2">
    <source>
        <dbReference type="ARBA" id="ARBA00022475"/>
    </source>
</evidence>
<feature type="domain" description="ABC3 transporter permease C-terminal" evidence="7">
    <location>
        <begin position="300"/>
        <end position="416"/>
    </location>
</feature>
<dbReference type="InterPro" id="IPR050250">
    <property type="entry name" value="Macrolide_Exporter_MacB"/>
</dbReference>